<dbReference type="EMBL" id="GBXM01017515">
    <property type="protein sequence ID" value="JAH91062.1"/>
    <property type="molecule type" value="Transcribed_RNA"/>
</dbReference>
<evidence type="ECO:0000313" key="1">
    <source>
        <dbReference type="EMBL" id="JAH91062.1"/>
    </source>
</evidence>
<organism evidence="1">
    <name type="scientific">Anguilla anguilla</name>
    <name type="common">European freshwater eel</name>
    <name type="synonym">Muraena anguilla</name>
    <dbReference type="NCBI Taxonomy" id="7936"/>
    <lineage>
        <taxon>Eukaryota</taxon>
        <taxon>Metazoa</taxon>
        <taxon>Chordata</taxon>
        <taxon>Craniata</taxon>
        <taxon>Vertebrata</taxon>
        <taxon>Euteleostomi</taxon>
        <taxon>Actinopterygii</taxon>
        <taxon>Neopterygii</taxon>
        <taxon>Teleostei</taxon>
        <taxon>Anguilliformes</taxon>
        <taxon>Anguillidae</taxon>
        <taxon>Anguilla</taxon>
    </lineage>
</organism>
<reference evidence="1" key="2">
    <citation type="journal article" date="2015" name="Fish Shellfish Immunol.">
        <title>Early steps in the European eel (Anguilla anguilla)-Vibrio vulnificus interaction in the gills: Role of the RtxA13 toxin.</title>
        <authorList>
            <person name="Callol A."/>
            <person name="Pajuelo D."/>
            <person name="Ebbesson L."/>
            <person name="Teles M."/>
            <person name="MacKenzie S."/>
            <person name="Amaro C."/>
        </authorList>
    </citation>
    <scope>NUCLEOTIDE SEQUENCE</scope>
</reference>
<reference evidence="1" key="1">
    <citation type="submission" date="2014-11" db="EMBL/GenBank/DDBJ databases">
        <authorList>
            <person name="Amaro Gonzalez C."/>
        </authorList>
    </citation>
    <scope>NUCLEOTIDE SEQUENCE</scope>
</reference>
<name>A0A0E9WL40_ANGAN</name>
<protein>
    <submittedName>
        <fullName evidence="1">Uncharacterized protein</fullName>
    </submittedName>
</protein>
<accession>A0A0E9WL40</accession>
<dbReference type="AlphaFoldDB" id="A0A0E9WL40"/>
<sequence length="55" mass="6340">MSRTKEVFFKIQISTLYSSGENNNKMIPVLSGVNHQRPFPKSLYTKQQVNILTIL</sequence>
<proteinExistence type="predicted"/>